<keyword evidence="4 9" id="KW-0812">Transmembrane</keyword>
<keyword evidence="6" id="KW-1133">Transmembrane helix</keyword>
<gene>
    <name evidence="11" type="ORF">RB653_007149</name>
</gene>
<name>A0AAN7TU37_9MYCE</name>
<protein>
    <submittedName>
        <fullName evidence="11">Uncharacterized protein</fullName>
    </submittedName>
</protein>
<keyword evidence="7" id="KW-0496">Mitochondrion</keyword>
<dbReference type="Gene3D" id="1.50.40.10">
    <property type="entry name" value="Mitochondrial carrier domain"/>
    <property type="match status" value="2"/>
</dbReference>
<dbReference type="InterPro" id="IPR002067">
    <property type="entry name" value="MCP"/>
</dbReference>
<feature type="repeat" description="Solcar" evidence="9">
    <location>
        <begin position="207"/>
        <end position="305"/>
    </location>
</feature>
<dbReference type="Pfam" id="PF00153">
    <property type="entry name" value="Mito_carr"/>
    <property type="match status" value="3"/>
</dbReference>
<dbReference type="SUPFAM" id="SSF103506">
    <property type="entry name" value="Mitochondrial carrier"/>
    <property type="match status" value="1"/>
</dbReference>
<feature type="repeat" description="Solcar" evidence="9">
    <location>
        <begin position="108"/>
        <end position="192"/>
    </location>
</feature>
<dbReference type="GO" id="GO:0031966">
    <property type="term" value="C:mitochondrial membrane"/>
    <property type="evidence" value="ECO:0007669"/>
    <property type="project" value="UniProtKB-SubCell"/>
</dbReference>
<evidence type="ECO:0000256" key="5">
    <source>
        <dbReference type="ARBA" id="ARBA00022737"/>
    </source>
</evidence>
<dbReference type="PRINTS" id="PR00926">
    <property type="entry name" value="MITOCARRIER"/>
</dbReference>
<dbReference type="FunFam" id="1.50.40.10:FF:000245">
    <property type="entry name" value="Mitochondrial RNA-splicing protein, putative"/>
    <property type="match status" value="1"/>
</dbReference>
<evidence type="ECO:0000256" key="1">
    <source>
        <dbReference type="ARBA" id="ARBA00004225"/>
    </source>
</evidence>
<accession>A0AAN7TU37</accession>
<reference evidence="11 12" key="1">
    <citation type="submission" date="2023-11" db="EMBL/GenBank/DDBJ databases">
        <title>Dfirmibasis_genome.</title>
        <authorList>
            <person name="Edelbroek B."/>
            <person name="Kjellin J."/>
            <person name="Jerlstrom-Hultqvist J."/>
            <person name="Soderbom F."/>
        </authorList>
    </citation>
    <scope>NUCLEOTIDE SEQUENCE [LARGE SCALE GENOMIC DNA]</scope>
    <source>
        <strain evidence="11 12">TNS-C-14</strain>
    </source>
</reference>
<evidence type="ECO:0000256" key="7">
    <source>
        <dbReference type="ARBA" id="ARBA00023128"/>
    </source>
</evidence>
<dbReference type="PANTHER" id="PTHR45758">
    <property type="entry name" value="MITOFERRIN-1-RELATED"/>
    <property type="match status" value="1"/>
</dbReference>
<comment type="subcellular location">
    <subcellularLocation>
        <location evidence="1">Mitochondrion membrane</location>
        <topology evidence="1">Multi-pass membrane protein</topology>
    </subcellularLocation>
</comment>
<sequence length="308" mass="33788">MGGDHGHSHGDEGGSFYVHLIAGAAAGFAEHCGMYPIDTIKTHIQAIKPGMTQSSSLQITKHIIQQHGVTGLFRGLTAVAAGAAPSHAVHFSIYELLKFKFIGSDEDHHPVKVGIAGAIATMTSEAVASPMDVVKQRLQLQITDYKGLTDCTKRIWVKEGIRGFYSGYTTTLVMNVPYNIVYFASYESLKKIIHPWFNNKNQSERSYQLIDNLVAGGGAGMLAAAVTNPFDVVKTRLQTQSDLIASSAINSAHTIKRYGGMMDAMKTIWVEEGMEGYLRGMKPRMVFHSMSSAIVWSVYEYFKFILGE</sequence>
<dbReference type="PANTHER" id="PTHR45758:SF4">
    <property type="entry name" value="MITOFERRIN-1"/>
    <property type="match status" value="1"/>
</dbReference>
<dbReference type="Proteomes" id="UP001344447">
    <property type="component" value="Unassembled WGS sequence"/>
</dbReference>
<evidence type="ECO:0000256" key="10">
    <source>
        <dbReference type="RuleBase" id="RU000488"/>
    </source>
</evidence>
<feature type="repeat" description="Solcar" evidence="9">
    <location>
        <begin position="14"/>
        <end position="100"/>
    </location>
</feature>
<evidence type="ECO:0000256" key="6">
    <source>
        <dbReference type="ARBA" id="ARBA00022989"/>
    </source>
</evidence>
<dbReference type="GO" id="GO:0048250">
    <property type="term" value="P:iron import into the mitochondrion"/>
    <property type="evidence" value="ECO:0007669"/>
    <property type="project" value="TreeGrafter"/>
</dbReference>
<dbReference type="InterPro" id="IPR023395">
    <property type="entry name" value="MCP_dom_sf"/>
</dbReference>
<proteinExistence type="inferred from homology"/>
<comment type="caution">
    <text evidence="11">The sequence shown here is derived from an EMBL/GenBank/DDBJ whole genome shotgun (WGS) entry which is preliminary data.</text>
</comment>
<evidence type="ECO:0000256" key="9">
    <source>
        <dbReference type="PROSITE-ProRule" id="PRU00282"/>
    </source>
</evidence>
<dbReference type="InterPro" id="IPR018108">
    <property type="entry name" value="MCP_transmembrane"/>
</dbReference>
<evidence type="ECO:0000313" key="11">
    <source>
        <dbReference type="EMBL" id="KAK5576012.1"/>
    </source>
</evidence>
<keyword evidence="12" id="KW-1185">Reference proteome</keyword>
<evidence type="ECO:0000256" key="2">
    <source>
        <dbReference type="ARBA" id="ARBA00006375"/>
    </source>
</evidence>
<keyword evidence="8 9" id="KW-0472">Membrane</keyword>
<evidence type="ECO:0000256" key="4">
    <source>
        <dbReference type="ARBA" id="ARBA00022692"/>
    </source>
</evidence>
<comment type="similarity">
    <text evidence="2 10">Belongs to the mitochondrial carrier (TC 2.A.29) family.</text>
</comment>
<keyword evidence="3 10" id="KW-0813">Transport</keyword>
<evidence type="ECO:0000256" key="8">
    <source>
        <dbReference type="ARBA" id="ARBA00023136"/>
    </source>
</evidence>
<dbReference type="GO" id="GO:0015093">
    <property type="term" value="F:ferrous iron transmembrane transporter activity"/>
    <property type="evidence" value="ECO:0007669"/>
    <property type="project" value="TreeGrafter"/>
</dbReference>
<organism evidence="11 12">
    <name type="scientific">Dictyostelium firmibasis</name>
    <dbReference type="NCBI Taxonomy" id="79012"/>
    <lineage>
        <taxon>Eukaryota</taxon>
        <taxon>Amoebozoa</taxon>
        <taxon>Evosea</taxon>
        <taxon>Eumycetozoa</taxon>
        <taxon>Dictyostelia</taxon>
        <taxon>Dictyosteliales</taxon>
        <taxon>Dictyosteliaceae</taxon>
        <taxon>Dictyostelium</taxon>
    </lineage>
</organism>
<dbReference type="EMBL" id="JAVFKY010000005">
    <property type="protein sequence ID" value="KAK5576012.1"/>
    <property type="molecule type" value="Genomic_DNA"/>
</dbReference>
<evidence type="ECO:0000313" key="12">
    <source>
        <dbReference type="Proteomes" id="UP001344447"/>
    </source>
</evidence>
<evidence type="ECO:0000256" key="3">
    <source>
        <dbReference type="ARBA" id="ARBA00022448"/>
    </source>
</evidence>
<dbReference type="PROSITE" id="PS50920">
    <property type="entry name" value="SOLCAR"/>
    <property type="match status" value="3"/>
</dbReference>
<dbReference type="AlphaFoldDB" id="A0AAN7TU37"/>
<keyword evidence="5" id="KW-0677">Repeat</keyword>